<sequence>MSSDFLIIKWLRLRKMDIRQFKKLVDESLAAKKDDNQATDIPTLHYQKVYERVAQLIGGTKDCGKRAGAIRSEILRRNVAFGEALNPYHGIAAVIGDICRQSHPLREVTDADWIEAITLIWENRAALYGINKDESTLETIHKNDFAVGRAVRTLIDQGFPVQIDGTDVPMEPAVQSALAQKFDALAKSVGGRRLLDMTLADMQRTIPFQSNVGQFLMGRRLGPITSSPDPQVPWGFLMNLAMKHILAEPKWMSSSAYDTLKALSLAVLAVEELQPYSHWEEVFVDADQLLSYMQKSVLYDSIFTLSQMKRKHAQWLYQKLWSEEELRELKFDGLHLTFLIKLADRILAQSSDLKITVISVSSMASAMGCGKDKMAGYLDSLSHALAGPNQELHFPVQFKVDYKKRPLLKLHGDEYLVLPSSFVAPLLAEHVVEFCCTARKSIRDTLGTSVERFLRAQLLQRGIASISGAYDYRKSKRSDEKNKAGDCDFVVEGGRTTVFFECKNKLLTYSARFGNDVDLVIDMAKSFIHSQTQAMQHEQLLVSRGSLELKGEDGKTETLLYKNEQDIERVSISLWGFGSLQADIFVTKFLRLCVWNKLSSNQPEASARIDDIEKKYLVPLREMAAGVADFQSDRIKWPLLSMRFLSVAHLLLALDYSTDAESFVKETMRAKRAQTGTRDFVSEYSNSLRLG</sequence>
<dbReference type="Proteomes" id="UP000247755">
    <property type="component" value="Unassembled WGS sequence"/>
</dbReference>
<proteinExistence type="predicted"/>
<reference evidence="1 2" key="1">
    <citation type="submission" date="2018-05" db="EMBL/GenBank/DDBJ databases">
        <title>Comparative genomics of bacterial root endophytes of switchgrass collected from native prairies over two seasons.</title>
        <authorList>
            <person name="Tang Y."/>
        </authorList>
    </citation>
    <scope>NUCLEOTIDE SEQUENCE [LARGE SCALE GENOMIC DNA]</scope>
    <source>
        <strain evidence="1 2">NFIX32</strain>
    </source>
</reference>
<evidence type="ECO:0000313" key="1">
    <source>
        <dbReference type="EMBL" id="PXX31063.1"/>
    </source>
</evidence>
<accession>A0A318IIJ6</accession>
<organism evidence="1 2">
    <name type="scientific">Burkholderia pyrrocinia</name>
    <name type="common">Pseudomonas pyrrocinia</name>
    <dbReference type="NCBI Taxonomy" id="60550"/>
    <lineage>
        <taxon>Bacteria</taxon>
        <taxon>Pseudomonadati</taxon>
        <taxon>Pseudomonadota</taxon>
        <taxon>Betaproteobacteria</taxon>
        <taxon>Burkholderiales</taxon>
        <taxon>Burkholderiaceae</taxon>
        <taxon>Burkholderia</taxon>
        <taxon>Burkholderia cepacia complex</taxon>
    </lineage>
</organism>
<protein>
    <submittedName>
        <fullName evidence="1">Uncharacterized protein</fullName>
    </submittedName>
</protein>
<name>A0A318IIJ6_BURPY</name>
<dbReference type="AlphaFoldDB" id="A0A318IIJ6"/>
<gene>
    <name evidence="1" type="ORF">NA66_101467</name>
</gene>
<evidence type="ECO:0000313" key="2">
    <source>
        <dbReference type="Proteomes" id="UP000247755"/>
    </source>
</evidence>
<dbReference type="EMBL" id="QJJY01000014">
    <property type="protein sequence ID" value="PXX31063.1"/>
    <property type="molecule type" value="Genomic_DNA"/>
</dbReference>
<comment type="caution">
    <text evidence="1">The sequence shown here is derived from an EMBL/GenBank/DDBJ whole genome shotgun (WGS) entry which is preliminary data.</text>
</comment>